<evidence type="ECO:0000313" key="3">
    <source>
        <dbReference type="Proteomes" id="UP000589520"/>
    </source>
</evidence>
<evidence type="ECO:0000256" key="1">
    <source>
        <dbReference type="SAM" id="Phobius"/>
    </source>
</evidence>
<comment type="caution">
    <text evidence="2">The sequence shown here is derived from an EMBL/GenBank/DDBJ whole genome shotgun (WGS) entry which is preliminary data.</text>
</comment>
<reference evidence="2 3" key="1">
    <citation type="submission" date="2020-07" db="EMBL/GenBank/DDBJ databases">
        <title>Genomic Encyclopedia of Type Strains, Phase IV (KMG-V): Genome sequencing to study the core and pangenomes of soil and plant-associated prokaryotes.</title>
        <authorList>
            <person name="Whitman W."/>
        </authorList>
    </citation>
    <scope>NUCLEOTIDE SEQUENCE [LARGE SCALE GENOMIC DNA]</scope>
    <source>
        <strain evidence="2 3">X4EP2</strain>
    </source>
</reference>
<sequence>MPHQDPPSTLRAPETPEIKERRRQARGLLLIAFAVLAASVLRAGVHRVFTTGWWHLW</sequence>
<gene>
    <name evidence="2" type="ORF">HDF17_001232</name>
</gene>
<accession>A0A7Y9PFV2</accession>
<keyword evidence="1" id="KW-0472">Membrane</keyword>
<organism evidence="2 3">
    <name type="scientific">Granulicella arctica</name>
    <dbReference type="NCBI Taxonomy" id="940613"/>
    <lineage>
        <taxon>Bacteria</taxon>
        <taxon>Pseudomonadati</taxon>
        <taxon>Acidobacteriota</taxon>
        <taxon>Terriglobia</taxon>
        <taxon>Terriglobales</taxon>
        <taxon>Acidobacteriaceae</taxon>
        <taxon>Granulicella</taxon>
    </lineage>
</organism>
<keyword evidence="1" id="KW-1133">Transmembrane helix</keyword>
<keyword evidence="1" id="KW-0812">Transmembrane</keyword>
<dbReference type="AlphaFoldDB" id="A0A7Y9PFV2"/>
<proteinExistence type="predicted"/>
<feature type="transmembrane region" description="Helical" evidence="1">
    <location>
        <begin position="28"/>
        <end position="49"/>
    </location>
</feature>
<evidence type="ECO:0000313" key="2">
    <source>
        <dbReference type="EMBL" id="NYF78945.1"/>
    </source>
</evidence>
<dbReference type="EMBL" id="JACCCW010000001">
    <property type="protein sequence ID" value="NYF78945.1"/>
    <property type="molecule type" value="Genomic_DNA"/>
</dbReference>
<dbReference type="RefSeq" id="WP_179488781.1">
    <property type="nucleotide sequence ID" value="NZ_JACCCW010000001.1"/>
</dbReference>
<protein>
    <submittedName>
        <fullName evidence="2">Uncharacterized protein</fullName>
    </submittedName>
</protein>
<keyword evidence="3" id="KW-1185">Reference proteome</keyword>
<dbReference type="Proteomes" id="UP000589520">
    <property type="component" value="Unassembled WGS sequence"/>
</dbReference>
<name>A0A7Y9PFV2_9BACT</name>